<dbReference type="GO" id="GO:0000981">
    <property type="term" value="F:DNA-binding transcription factor activity, RNA polymerase II-specific"/>
    <property type="evidence" value="ECO:0007669"/>
    <property type="project" value="TreeGrafter"/>
</dbReference>
<accession>Q3I4W8</accession>
<keyword evidence="6" id="KW-0539">Nucleus</keyword>
<dbReference type="PANTHER" id="PTHR14003">
    <property type="entry name" value="TRANSCRIPTIONAL REPRESSOR PROTEIN YY"/>
    <property type="match status" value="1"/>
</dbReference>
<evidence type="ECO:0000256" key="4">
    <source>
        <dbReference type="ARBA" id="ARBA00022771"/>
    </source>
</evidence>
<feature type="domain" description="C2H2-type" evidence="8">
    <location>
        <begin position="51"/>
        <end position="80"/>
    </location>
</feature>
<evidence type="ECO:0000256" key="7">
    <source>
        <dbReference type="PROSITE-ProRule" id="PRU00042"/>
    </source>
</evidence>
<dbReference type="PROSITE" id="PS50157">
    <property type="entry name" value="ZINC_FINGER_C2H2_2"/>
    <property type="match status" value="3"/>
</dbReference>
<dbReference type="SUPFAM" id="SSF57667">
    <property type="entry name" value="beta-beta-alpha zinc fingers"/>
    <property type="match status" value="1"/>
</dbReference>
<dbReference type="PROSITE" id="PS00028">
    <property type="entry name" value="ZINC_FINGER_C2H2_1"/>
    <property type="match status" value="2"/>
</dbReference>
<sequence length="110" mass="12624">MIITESMKRVQGHFNGRCVKVMLYSSKCGQCFTQISSLQKHGRVHDKRKPYICKYDSCGMAFTQASNLIRHERIHTGIKPYKCDRCDKSFASSSNLKQHKEIHQSEVGSI</sequence>
<evidence type="ECO:0000256" key="1">
    <source>
        <dbReference type="ARBA" id="ARBA00004123"/>
    </source>
</evidence>
<dbReference type="FunFam" id="3.30.160.60:FF:000512">
    <property type="entry name" value="zinc finger protein 197 isoform X1"/>
    <property type="match status" value="1"/>
</dbReference>
<keyword evidence="2" id="KW-0479">Metal-binding</keyword>
<dbReference type="GO" id="GO:0000978">
    <property type="term" value="F:RNA polymerase II cis-regulatory region sequence-specific DNA binding"/>
    <property type="evidence" value="ECO:0007669"/>
    <property type="project" value="TreeGrafter"/>
</dbReference>
<organism evidence="9">
    <name type="scientific">Euplotes crassus</name>
    <dbReference type="NCBI Taxonomy" id="5936"/>
    <lineage>
        <taxon>Eukaryota</taxon>
        <taxon>Sar</taxon>
        <taxon>Alveolata</taxon>
        <taxon>Ciliophora</taxon>
        <taxon>Intramacronucleata</taxon>
        <taxon>Spirotrichea</taxon>
        <taxon>Hypotrichia</taxon>
        <taxon>Euplotida</taxon>
        <taxon>Euplotidae</taxon>
        <taxon>Moneuplotes</taxon>
    </lineage>
</organism>
<dbReference type="InterPro" id="IPR013087">
    <property type="entry name" value="Znf_C2H2_type"/>
</dbReference>
<dbReference type="GO" id="GO:0031519">
    <property type="term" value="C:PcG protein complex"/>
    <property type="evidence" value="ECO:0007669"/>
    <property type="project" value="TreeGrafter"/>
</dbReference>
<evidence type="ECO:0000256" key="3">
    <source>
        <dbReference type="ARBA" id="ARBA00022737"/>
    </source>
</evidence>
<name>Q3I4W8_EUPCR</name>
<evidence type="ECO:0000313" key="9">
    <source>
        <dbReference type="EMBL" id="AAZ94904.1"/>
    </source>
</evidence>
<dbReference type="SMART" id="SM00355">
    <property type="entry name" value="ZnF_C2H2"/>
    <property type="match status" value="3"/>
</dbReference>
<evidence type="ECO:0000256" key="2">
    <source>
        <dbReference type="ARBA" id="ARBA00022723"/>
    </source>
</evidence>
<dbReference type="EMBL" id="DQ114956">
    <property type="protein sequence ID" value="AAZ94904.1"/>
    <property type="molecule type" value="Genomic_DNA"/>
</dbReference>
<evidence type="ECO:0000256" key="6">
    <source>
        <dbReference type="ARBA" id="ARBA00023242"/>
    </source>
</evidence>
<feature type="domain" description="C2H2-type" evidence="8">
    <location>
        <begin position="16"/>
        <end position="50"/>
    </location>
</feature>
<dbReference type="GO" id="GO:0000785">
    <property type="term" value="C:chromatin"/>
    <property type="evidence" value="ECO:0007669"/>
    <property type="project" value="TreeGrafter"/>
</dbReference>
<dbReference type="PANTHER" id="PTHR14003:SF23">
    <property type="entry name" value="ZINC FINGER PROTEIN 143"/>
    <property type="match status" value="1"/>
</dbReference>
<keyword evidence="3" id="KW-0677">Repeat</keyword>
<dbReference type="GO" id="GO:0008270">
    <property type="term" value="F:zinc ion binding"/>
    <property type="evidence" value="ECO:0007669"/>
    <property type="project" value="UniProtKB-KW"/>
</dbReference>
<comment type="subcellular location">
    <subcellularLocation>
        <location evidence="1">Nucleus</location>
    </subcellularLocation>
</comment>
<protein>
    <submittedName>
        <fullName evidence="9">Putative zinc finger transcription factor protein</fullName>
    </submittedName>
</protein>
<dbReference type="FunFam" id="3.30.160.60:FF:000690">
    <property type="entry name" value="Zinc finger protein 354C"/>
    <property type="match status" value="1"/>
</dbReference>
<evidence type="ECO:0000256" key="5">
    <source>
        <dbReference type="ARBA" id="ARBA00022833"/>
    </source>
</evidence>
<reference evidence="9" key="1">
    <citation type="journal article" date="2005" name="Eukaryot. Cell">
        <title>Sequencing of random Euplotes crassus macronuclear genes supports a high frequency of +1 translational frameshifting.</title>
        <authorList>
            <person name="Klobutcher L.A."/>
        </authorList>
    </citation>
    <scope>NUCLEOTIDE SEQUENCE</scope>
    <source>
        <strain evidence="9">X1</strain>
    </source>
</reference>
<dbReference type="AlphaFoldDB" id="Q3I4W8"/>
<dbReference type="InterPro" id="IPR036236">
    <property type="entry name" value="Znf_C2H2_sf"/>
</dbReference>
<evidence type="ECO:0000259" key="8">
    <source>
        <dbReference type="PROSITE" id="PS50157"/>
    </source>
</evidence>
<dbReference type="Pfam" id="PF13465">
    <property type="entry name" value="zf-H2C2_2"/>
    <property type="match status" value="1"/>
</dbReference>
<keyword evidence="4 7" id="KW-0863">Zinc-finger</keyword>
<dbReference type="Pfam" id="PF00096">
    <property type="entry name" value="zf-C2H2"/>
    <property type="match status" value="1"/>
</dbReference>
<dbReference type="Gene3D" id="3.30.160.60">
    <property type="entry name" value="Classic Zinc Finger"/>
    <property type="match status" value="3"/>
</dbReference>
<feature type="domain" description="C2H2-type" evidence="8">
    <location>
        <begin position="81"/>
        <end position="108"/>
    </location>
</feature>
<dbReference type="GO" id="GO:0005667">
    <property type="term" value="C:transcription regulator complex"/>
    <property type="evidence" value="ECO:0007669"/>
    <property type="project" value="TreeGrafter"/>
</dbReference>
<proteinExistence type="predicted"/>
<keyword evidence="5" id="KW-0862">Zinc</keyword>